<dbReference type="PANTHER" id="PTHR33940:SF1">
    <property type="entry name" value="APOLIPOPHORIN-RELATED"/>
    <property type="match status" value="1"/>
</dbReference>
<proteinExistence type="predicted"/>
<reference evidence="4" key="1">
    <citation type="submission" date="2011-07" db="EMBL/GenBank/DDBJ databases">
        <authorList>
            <consortium name="Caenorhabditis brenneri Sequencing and Analysis Consortium"/>
            <person name="Wilson R.K."/>
        </authorList>
    </citation>
    <scope>NUCLEOTIDE SEQUENCE [LARGE SCALE GENOMIC DNA]</scope>
    <source>
        <strain evidence="4">PB2801</strain>
    </source>
</reference>
<dbReference type="PANTHER" id="PTHR33940">
    <property type="entry name" value="PROTEIN CBG13625"/>
    <property type="match status" value="1"/>
</dbReference>
<accession>G0MNY8</accession>
<keyword evidence="1" id="KW-0732">Signal</keyword>
<organism evidence="4">
    <name type="scientific">Caenorhabditis brenneri</name>
    <name type="common">Nematode worm</name>
    <dbReference type="NCBI Taxonomy" id="135651"/>
    <lineage>
        <taxon>Eukaryota</taxon>
        <taxon>Metazoa</taxon>
        <taxon>Ecdysozoa</taxon>
        <taxon>Nematoda</taxon>
        <taxon>Chromadorea</taxon>
        <taxon>Rhabditida</taxon>
        <taxon>Rhabditina</taxon>
        <taxon>Rhabditomorpha</taxon>
        <taxon>Rhabditoidea</taxon>
        <taxon>Rhabditidae</taxon>
        <taxon>Peloderinae</taxon>
        <taxon>Caenorhabditis</taxon>
    </lineage>
</organism>
<feature type="signal peptide" evidence="1">
    <location>
        <begin position="1"/>
        <end position="17"/>
    </location>
</feature>
<protein>
    <recommendedName>
        <fullName evidence="2">NTF2-like domain-containing protein</fullName>
    </recommendedName>
</protein>
<feature type="domain" description="NTF2-like" evidence="2">
    <location>
        <begin position="139"/>
        <end position="208"/>
    </location>
</feature>
<keyword evidence="4" id="KW-1185">Reference proteome</keyword>
<dbReference type="FunCoup" id="G0MNY8">
    <property type="interactions" value="1899"/>
</dbReference>
<dbReference type="AlphaFoldDB" id="G0MNY8"/>
<dbReference type="Proteomes" id="UP000008068">
    <property type="component" value="Unassembled WGS sequence"/>
</dbReference>
<gene>
    <name evidence="3" type="ORF">CAEBREN_09137</name>
</gene>
<dbReference type="HOGENOM" id="CLU_035851_0_0_1"/>
<feature type="chain" id="PRO_5003403354" description="NTF2-like domain-containing protein" evidence="1">
    <location>
        <begin position="18"/>
        <end position="225"/>
    </location>
</feature>
<dbReference type="Pfam" id="PF26530">
    <property type="entry name" value="NTF2_3"/>
    <property type="match status" value="2"/>
</dbReference>
<feature type="domain" description="NTF2-like" evidence="2">
    <location>
        <begin position="24"/>
        <end position="130"/>
    </location>
</feature>
<dbReference type="STRING" id="135651.G0MNY8"/>
<evidence type="ECO:0000313" key="3">
    <source>
        <dbReference type="EMBL" id="EGT39158.1"/>
    </source>
</evidence>
<evidence type="ECO:0000256" key="1">
    <source>
        <dbReference type="SAM" id="SignalP"/>
    </source>
</evidence>
<sequence>MWSTLFFLLSLSVFCSPQKPTAMELAEQFMWKLKDAHNSHDDQRLRALCLPRFQFRSCFEIFNRKRSIDTMMSFPFGTSVSKILNVTVDVERDIEFILALDASGQTNLQFVFAIDRFLLKLESVRFAQCPDVISTRGKRSSAETLAKINQVPKEANFNFALKSANWNNYGQIEYTVTISGALHDDFDAQFVYCPYRQVLMSGSISSCPAKRMFAKPCLDDLGLFC</sequence>
<name>G0MNY8_CAEBE</name>
<dbReference type="InParanoid" id="G0MNY8"/>
<dbReference type="InterPro" id="IPR058721">
    <property type="entry name" value="NTF2_3"/>
</dbReference>
<dbReference type="eggNOG" id="KOG4297">
    <property type="taxonomic scope" value="Eukaryota"/>
</dbReference>
<evidence type="ECO:0000313" key="4">
    <source>
        <dbReference type="Proteomes" id="UP000008068"/>
    </source>
</evidence>
<dbReference type="EMBL" id="GL379804">
    <property type="protein sequence ID" value="EGT39158.1"/>
    <property type="molecule type" value="Genomic_DNA"/>
</dbReference>
<evidence type="ECO:0000259" key="2">
    <source>
        <dbReference type="Pfam" id="PF26530"/>
    </source>
</evidence>